<comment type="caution">
    <text evidence="2">The sequence shown here is derived from an EMBL/GenBank/DDBJ whole genome shotgun (WGS) entry which is preliminary data.</text>
</comment>
<keyword evidence="1" id="KW-0812">Transmembrane</keyword>
<gene>
    <name evidence="2" type="ORF">MR241_08740</name>
</gene>
<proteinExistence type="predicted"/>
<evidence type="ECO:0000313" key="3">
    <source>
        <dbReference type="Proteomes" id="UP001139365"/>
    </source>
</evidence>
<name>A0AAE3K0W1_9BACT</name>
<dbReference type="Proteomes" id="UP001139365">
    <property type="component" value="Unassembled WGS sequence"/>
</dbReference>
<sequence>MRKSASYLLDEISGIDDRFIAEAEAFRRRGKPRFTVLKIAAAVILCLSAVFVNIRLLFPGKGGEEPTTLYSVLVSNEEKAEVTGADGLSFEKGTLIWSDGGSYYSIKLSASDADHLARLIGIGSLTDGNAAESSIKVWFCTDDGITVSPELSASPGNTGYGNIFGYSPEIVPTDGFVKQLERLLSQL</sequence>
<reference evidence="2 3" key="1">
    <citation type="submission" date="2022-03" db="EMBL/GenBank/DDBJ databases">
        <title>Metagenome-assembled genomes from swine fecal metagenomes.</title>
        <authorList>
            <person name="Holman D.B."/>
            <person name="Kommadath A."/>
        </authorList>
    </citation>
    <scope>NUCLEOTIDE SEQUENCE [LARGE SCALE GENOMIC DNA]</scope>
    <source>
        <strain evidence="2">SUG147</strain>
    </source>
</reference>
<dbReference type="AlphaFoldDB" id="A0AAE3K0W1"/>
<accession>A0AAE3K0W1</accession>
<keyword evidence="1" id="KW-0472">Membrane</keyword>
<keyword evidence="1" id="KW-1133">Transmembrane helix</keyword>
<dbReference type="EMBL" id="JALEMU010000141">
    <property type="protein sequence ID" value="MCI5756360.1"/>
    <property type="molecule type" value="Genomic_DNA"/>
</dbReference>
<evidence type="ECO:0000313" key="2">
    <source>
        <dbReference type="EMBL" id="MCI5756360.1"/>
    </source>
</evidence>
<organism evidence="2 3">
    <name type="scientific">Candidatus Colimorpha enterica</name>
    <dbReference type="NCBI Taxonomy" id="3083063"/>
    <lineage>
        <taxon>Bacteria</taxon>
        <taxon>Pseudomonadati</taxon>
        <taxon>Bacteroidota</taxon>
        <taxon>Bacteroidia</taxon>
        <taxon>Bacteroidales</taxon>
        <taxon>Candidatus Colimorpha</taxon>
    </lineage>
</organism>
<evidence type="ECO:0000256" key="1">
    <source>
        <dbReference type="SAM" id="Phobius"/>
    </source>
</evidence>
<feature type="transmembrane region" description="Helical" evidence="1">
    <location>
        <begin position="36"/>
        <end position="58"/>
    </location>
</feature>
<protein>
    <submittedName>
        <fullName evidence="2">Uncharacterized protein</fullName>
    </submittedName>
</protein>